<dbReference type="InterPro" id="IPR050272">
    <property type="entry name" value="Isochorismatase-like_hydrls"/>
</dbReference>
<dbReference type="GO" id="GO:0016787">
    <property type="term" value="F:hydrolase activity"/>
    <property type="evidence" value="ECO:0007669"/>
    <property type="project" value="UniProtKB-KW"/>
</dbReference>
<dbReference type="Gene3D" id="3.40.50.850">
    <property type="entry name" value="Isochorismatase-like"/>
    <property type="match status" value="1"/>
</dbReference>
<dbReference type="RefSeq" id="WP_073479485.1">
    <property type="nucleotide sequence ID" value="NZ_FQVN01000001.1"/>
</dbReference>
<dbReference type="SUPFAM" id="SSF52499">
    <property type="entry name" value="Isochorismatase-like hydrolases"/>
    <property type="match status" value="1"/>
</dbReference>
<keyword evidence="4" id="KW-1185">Reference proteome</keyword>
<evidence type="ECO:0000313" key="4">
    <source>
        <dbReference type="Proteomes" id="UP000184501"/>
    </source>
</evidence>
<proteinExistence type="predicted"/>
<organism evidence="3 4">
    <name type="scientific">Streptoalloteichus hindustanus</name>
    <dbReference type="NCBI Taxonomy" id="2017"/>
    <lineage>
        <taxon>Bacteria</taxon>
        <taxon>Bacillati</taxon>
        <taxon>Actinomycetota</taxon>
        <taxon>Actinomycetes</taxon>
        <taxon>Pseudonocardiales</taxon>
        <taxon>Pseudonocardiaceae</taxon>
        <taxon>Streptoalloteichus</taxon>
    </lineage>
</organism>
<dbReference type="STRING" id="2017.SAMN05444320_101288"/>
<sequence>MPGRKAVLVVVDAQNGFVSETSRPVVPVLVDLVSRWQANGGDAVFTRYLNYEGSPFERLLGWTRLRERPEIDIVDELAPYAERANAVVDKRVYSFFTDEGSALVRDNGWTDLYLCGIDTECCVLKAAVDTFERNLTPWVLADACASHTSREAHDAGLLLMRKFIGTRQVITTVDLSRQLDDPEPQR</sequence>
<dbReference type="EMBL" id="FQVN01000001">
    <property type="protein sequence ID" value="SHE51411.1"/>
    <property type="molecule type" value="Genomic_DNA"/>
</dbReference>
<dbReference type="PANTHER" id="PTHR43540">
    <property type="entry name" value="PEROXYUREIDOACRYLATE/UREIDOACRYLATE AMIDOHYDROLASE-RELATED"/>
    <property type="match status" value="1"/>
</dbReference>
<accession>A0A1M4U3M4</accession>
<keyword evidence="1" id="KW-0378">Hydrolase</keyword>
<dbReference type="AlphaFoldDB" id="A0A1M4U3M4"/>
<dbReference type="Pfam" id="PF00857">
    <property type="entry name" value="Isochorismatase"/>
    <property type="match status" value="1"/>
</dbReference>
<evidence type="ECO:0000313" key="3">
    <source>
        <dbReference type="EMBL" id="SHE51411.1"/>
    </source>
</evidence>
<feature type="domain" description="Isochorismatase-like" evidence="2">
    <location>
        <begin position="7"/>
        <end position="164"/>
    </location>
</feature>
<dbReference type="PANTHER" id="PTHR43540:SF6">
    <property type="entry name" value="ISOCHORISMATASE-LIKE DOMAIN-CONTAINING PROTEIN"/>
    <property type="match status" value="1"/>
</dbReference>
<gene>
    <name evidence="3" type="ORF">SAMN05444320_101288</name>
</gene>
<dbReference type="CDD" id="cd00431">
    <property type="entry name" value="cysteine_hydrolases"/>
    <property type="match status" value="1"/>
</dbReference>
<dbReference type="OrthoDB" id="9814140at2"/>
<evidence type="ECO:0000259" key="2">
    <source>
        <dbReference type="Pfam" id="PF00857"/>
    </source>
</evidence>
<evidence type="ECO:0000256" key="1">
    <source>
        <dbReference type="ARBA" id="ARBA00022801"/>
    </source>
</evidence>
<protein>
    <submittedName>
        <fullName evidence="3">Nicotinamidase-related amidase</fullName>
    </submittedName>
</protein>
<dbReference type="Proteomes" id="UP000184501">
    <property type="component" value="Unassembled WGS sequence"/>
</dbReference>
<dbReference type="InterPro" id="IPR000868">
    <property type="entry name" value="Isochorismatase-like_dom"/>
</dbReference>
<dbReference type="InterPro" id="IPR036380">
    <property type="entry name" value="Isochorismatase-like_sf"/>
</dbReference>
<name>A0A1M4U3M4_STRHI</name>
<reference evidence="3 4" key="1">
    <citation type="submission" date="2016-11" db="EMBL/GenBank/DDBJ databases">
        <authorList>
            <person name="Jaros S."/>
            <person name="Januszkiewicz K."/>
            <person name="Wedrychowicz H."/>
        </authorList>
    </citation>
    <scope>NUCLEOTIDE SEQUENCE [LARGE SCALE GENOMIC DNA]</scope>
    <source>
        <strain evidence="3 4">DSM 44523</strain>
    </source>
</reference>